<dbReference type="SUPFAM" id="SSF117281">
    <property type="entry name" value="Kelch motif"/>
    <property type="match status" value="1"/>
</dbReference>
<dbReference type="OrthoDB" id="9973021at2759"/>
<evidence type="ECO:0000259" key="1">
    <source>
        <dbReference type="PROSITE" id="PS50181"/>
    </source>
</evidence>
<sequence length="330" mass="37309">MAEPSTSFEDGAWSSVISRLPAELIEKILMFLSSYGDLEQARLVCRVWNRLVSRIIQQRLRRFYECVANGKLNFKVVPNTSRFAPSPRFSHGCCVSRNSMYIFGGCSPSNTAFNDVFELDLKDHKWTRLRISGSPPPPKECATMVAHKKRVIVFGGWCQPSRTGCVSNARFHNDVHILDTTTLTWSSPCSKGVATGTIQPCERAGHAACIVEDRMIVFGGAQRQSRFNDVWVLDLNDMQWSTPLVRGRRPSGRFGHSQVAVNDKTILIIGGCGGPNMLFSDVWLLDLIQWRWQEIEVRNQKWEAPQLWCHPAVLVQDKVVAFSIPRQQSQ</sequence>
<keyword evidence="3" id="KW-1185">Reference proteome</keyword>
<organism evidence="2 3">
    <name type="scientific">Nematostella vectensis</name>
    <name type="common">Starlet sea anemone</name>
    <dbReference type="NCBI Taxonomy" id="45351"/>
    <lineage>
        <taxon>Eukaryota</taxon>
        <taxon>Metazoa</taxon>
        <taxon>Cnidaria</taxon>
        <taxon>Anthozoa</taxon>
        <taxon>Hexacorallia</taxon>
        <taxon>Actiniaria</taxon>
        <taxon>Edwardsiidae</taxon>
        <taxon>Nematostella</taxon>
    </lineage>
</organism>
<dbReference type="OMA" id="KCAPFPR"/>
<accession>A7S0Z0</accession>
<dbReference type="Pfam" id="PF13415">
    <property type="entry name" value="Beta-prop_FBX42"/>
    <property type="match status" value="1"/>
</dbReference>
<dbReference type="InterPro" id="IPR015915">
    <property type="entry name" value="Kelch-typ_b-propeller"/>
</dbReference>
<dbReference type="Gene3D" id="1.20.1280.50">
    <property type="match status" value="1"/>
</dbReference>
<dbReference type="PANTHER" id="PTHR46432:SF1">
    <property type="entry name" value="F-BOX ONLY PROTEIN 42"/>
    <property type="match status" value="1"/>
</dbReference>
<proteinExistence type="predicted"/>
<gene>
    <name evidence="2" type="ORF">NEMVEDRAFT_v1g100198</name>
</gene>
<dbReference type="InterPro" id="IPR052821">
    <property type="entry name" value="F-box_only_SRC"/>
</dbReference>
<name>A7S0Z0_NEMVE</name>
<dbReference type="EMBL" id="DS469562">
    <property type="protein sequence ID" value="EDO42623.1"/>
    <property type="molecule type" value="Genomic_DNA"/>
</dbReference>
<dbReference type="PANTHER" id="PTHR46432">
    <property type="entry name" value="F-BOX ONLY PROTEIN 42"/>
    <property type="match status" value="1"/>
</dbReference>
<reference evidence="2 3" key="1">
    <citation type="journal article" date="2007" name="Science">
        <title>Sea anemone genome reveals ancestral eumetazoan gene repertoire and genomic organization.</title>
        <authorList>
            <person name="Putnam N.H."/>
            <person name="Srivastava M."/>
            <person name="Hellsten U."/>
            <person name="Dirks B."/>
            <person name="Chapman J."/>
            <person name="Salamov A."/>
            <person name="Terry A."/>
            <person name="Shapiro H."/>
            <person name="Lindquist E."/>
            <person name="Kapitonov V.V."/>
            <person name="Jurka J."/>
            <person name="Genikhovich G."/>
            <person name="Grigoriev I.V."/>
            <person name="Lucas S.M."/>
            <person name="Steele R.E."/>
            <person name="Finnerty J.R."/>
            <person name="Technau U."/>
            <person name="Martindale M.Q."/>
            <person name="Rokhsar D.S."/>
        </authorList>
    </citation>
    <scope>NUCLEOTIDE SEQUENCE [LARGE SCALE GENOMIC DNA]</scope>
    <source>
        <strain evidence="3">CH2 X CH6</strain>
    </source>
</reference>
<dbReference type="InterPro" id="IPR001810">
    <property type="entry name" value="F-box_dom"/>
</dbReference>
<dbReference type="InParanoid" id="A7S0Z0"/>
<dbReference type="PhylomeDB" id="A7S0Z0"/>
<dbReference type="Gene3D" id="2.120.10.80">
    <property type="entry name" value="Kelch-type beta propeller"/>
    <property type="match status" value="1"/>
</dbReference>
<dbReference type="STRING" id="45351.A7S0Z0"/>
<protein>
    <recommendedName>
        <fullName evidence="1">F-box domain-containing protein</fullName>
    </recommendedName>
</protein>
<dbReference type="InterPro" id="IPR036047">
    <property type="entry name" value="F-box-like_dom_sf"/>
</dbReference>
<dbReference type="Proteomes" id="UP000001593">
    <property type="component" value="Unassembled WGS sequence"/>
</dbReference>
<dbReference type="HOGENOM" id="CLU_051610_0_0_1"/>
<dbReference type="eggNOG" id="KOG0379">
    <property type="taxonomic scope" value="Eukaryota"/>
</dbReference>
<evidence type="ECO:0000313" key="2">
    <source>
        <dbReference type="EMBL" id="EDO42623.1"/>
    </source>
</evidence>
<feature type="non-terminal residue" evidence="2">
    <location>
        <position position="330"/>
    </location>
</feature>
<dbReference type="SUPFAM" id="SSF81383">
    <property type="entry name" value="F-box domain"/>
    <property type="match status" value="1"/>
</dbReference>
<feature type="domain" description="F-box" evidence="1">
    <location>
        <begin position="14"/>
        <end position="63"/>
    </location>
</feature>
<dbReference type="Pfam" id="PF12937">
    <property type="entry name" value="F-box-like"/>
    <property type="match status" value="1"/>
</dbReference>
<dbReference type="KEGG" id="nve:5514550"/>
<evidence type="ECO:0000313" key="3">
    <source>
        <dbReference type="Proteomes" id="UP000001593"/>
    </source>
</evidence>
<dbReference type="AlphaFoldDB" id="A7S0Z0"/>
<dbReference type="PROSITE" id="PS50181">
    <property type="entry name" value="FBOX"/>
    <property type="match status" value="1"/>
</dbReference>